<feature type="compositionally biased region" description="Low complexity" evidence="9">
    <location>
        <begin position="126"/>
        <end position="154"/>
    </location>
</feature>
<dbReference type="GO" id="GO:0042973">
    <property type="term" value="F:glucan endo-1,3-beta-D-glucosidase activity"/>
    <property type="evidence" value="ECO:0007669"/>
    <property type="project" value="UniProtKB-EC"/>
</dbReference>
<dbReference type="GO" id="GO:0009986">
    <property type="term" value="C:cell surface"/>
    <property type="evidence" value="ECO:0007669"/>
    <property type="project" value="TreeGrafter"/>
</dbReference>
<dbReference type="Pfam" id="PF03639">
    <property type="entry name" value="Glyco_hydro_81"/>
    <property type="match status" value="1"/>
</dbReference>
<evidence type="ECO:0000256" key="8">
    <source>
        <dbReference type="ARBA" id="ARBA00023326"/>
    </source>
</evidence>
<keyword evidence="8" id="KW-0624">Polysaccharide degradation</keyword>
<feature type="compositionally biased region" description="Polar residues" evidence="9">
    <location>
        <begin position="159"/>
        <end position="170"/>
    </location>
</feature>
<feature type="region of interest" description="Disordered" evidence="9">
    <location>
        <begin position="126"/>
        <end position="170"/>
    </location>
</feature>
<dbReference type="InterPro" id="IPR040451">
    <property type="entry name" value="GH81_N"/>
</dbReference>
<keyword evidence="6" id="KW-0326">Glycosidase</keyword>
<dbReference type="PROSITE" id="PS52008">
    <property type="entry name" value="GH81"/>
    <property type="match status" value="1"/>
</dbReference>
<evidence type="ECO:0000256" key="3">
    <source>
        <dbReference type="ARBA" id="ARBA00012780"/>
    </source>
</evidence>
<dbReference type="PANTHER" id="PTHR31983">
    <property type="entry name" value="ENDO-1,3(4)-BETA-GLUCANASE 1"/>
    <property type="match status" value="1"/>
</dbReference>
<dbReference type="FunFam" id="2.70.98.30:FF:000006">
    <property type="entry name" value="Endo-1,3-beta-glucanase Engl1"/>
    <property type="match status" value="1"/>
</dbReference>
<evidence type="ECO:0000256" key="10">
    <source>
        <dbReference type="SAM" id="SignalP"/>
    </source>
</evidence>
<dbReference type="InterPro" id="IPR040720">
    <property type="entry name" value="GH81_C"/>
</dbReference>
<evidence type="ECO:0000256" key="4">
    <source>
        <dbReference type="ARBA" id="ARBA00022801"/>
    </source>
</evidence>
<evidence type="ECO:0000259" key="11">
    <source>
        <dbReference type="Pfam" id="PF03639"/>
    </source>
</evidence>
<protein>
    <recommendedName>
        <fullName evidence="3">glucan endo-1,3-beta-D-glucosidase</fullName>
        <ecNumber evidence="3">3.2.1.39</ecNumber>
    </recommendedName>
</protein>
<feature type="domain" description="Glycosyl hydrolase family 81 C-terminal" evidence="12">
    <location>
        <begin position="529"/>
        <end position="882"/>
    </location>
</feature>
<name>A0AAD4PXW5_9EURO</name>
<sequence length="903" mass="97865">MQRHITWLFPFVLTWSQAIQVASCYQKREHVSIASSVDGQSAQSTTSFTTLYPPQNSFRVLKADTKGVYNTQLEREGHPSLLPFPLPSIDLGIGGNAGVVTETPSPTGSSDEWTTTVIETVTVTLPLSDPTSVSSQGTPQPSTPASTTQTLASPVHATETPQSAAKSASMNGQDVFETVSLDAVPSNIPTKNDHPVPQLGIVNTTSPVETNKFYANFFLGNQTTPSFTHPYSLSWAKGSGAAESWGMAISHTDMNQLVYGNSSQSIPGNPVEYYLNPIGLQSLIMSAKELGKTSVLNTDRMTGFSADVILKPSNGSTQSITFPVLQGMGFVTGIYSGLQPQIQSSILFRNVVVAGSPRPGTYKYQITLEDSKDWLMYVTPDDGMAPNFNFTTSTTTLQGPAGFSGTIQIAKNPAGAGGEAVYDQSAGVYAKTATISGAVTDSTGTYTLSWEKRGNSTTNTPLLMFAFSHHMQSFDANTKSGLQAVQLHTTTKGNATALLADSWTMTEPNLPVDMDFAPWSPSFGSISKLSPDVIQTVLDSAKAELTPDVDAQSNLNSMYYSGKVLSKFATLVYTVNTLANDPQTAAATLDGLKKAFARFVDNQQQYPLVYDNVWKGVVSSAAFVTNDLNQDFGNGGYNDHHFHYGYFIHAAAIIGALDPSWIDANKAWVNMLVRDAGNSASNDPSFPFSRAFDWFHGHSWAKGLFESADGKDEESTSEDAMFAYAVKMWGKTSGDKSMEARGNLMLAILRRSLSNYFLMEDNNFNQPRDFIGNRVTGILFENKAHHTTYFGTNLEFIQGIHMLPLLPSSAYTRNQSFVEQEWNSMFAEQACDPASAVASGGWKGVLYANRAITNPQESYAFFKQSNFNLTWIDGGATRTWYLAYAAGSELILVDMLGLNGGTI</sequence>
<dbReference type="GO" id="GO:0071555">
    <property type="term" value="P:cell wall organization"/>
    <property type="evidence" value="ECO:0007669"/>
    <property type="project" value="UniProtKB-KW"/>
</dbReference>
<feature type="chain" id="PRO_5042130927" description="glucan endo-1,3-beta-D-glucosidase" evidence="10">
    <location>
        <begin position="25"/>
        <end position="903"/>
    </location>
</feature>
<accession>A0AAD4PXW5</accession>
<dbReference type="Gene3D" id="2.70.98.30">
    <property type="entry name" value="Golgi alpha-mannosidase II, domain 4"/>
    <property type="match status" value="1"/>
</dbReference>
<evidence type="ECO:0000256" key="6">
    <source>
        <dbReference type="ARBA" id="ARBA00023295"/>
    </source>
</evidence>
<comment type="catalytic activity">
    <reaction evidence="1">
        <text>Hydrolysis of (1-&gt;3)-beta-D-glucosidic linkages in (1-&gt;3)-beta-D-glucans.</text>
        <dbReference type="EC" id="3.2.1.39"/>
    </reaction>
</comment>
<dbReference type="InterPro" id="IPR005200">
    <property type="entry name" value="Endo-beta-glucanase"/>
</dbReference>
<organism evidence="13 14">
    <name type="scientific">Talaromyces proteolyticus</name>
    <dbReference type="NCBI Taxonomy" id="1131652"/>
    <lineage>
        <taxon>Eukaryota</taxon>
        <taxon>Fungi</taxon>
        <taxon>Dikarya</taxon>
        <taxon>Ascomycota</taxon>
        <taxon>Pezizomycotina</taxon>
        <taxon>Eurotiomycetes</taxon>
        <taxon>Eurotiomycetidae</taxon>
        <taxon>Eurotiales</taxon>
        <taxon>Trichocomaceae</taxon>
        <taxon>Talaromyces</taxon>
        <taxon>Talaromyces sect. Bacilispori</taxon>
    </lineage>
</organism>
<feature type="signal peptide" evidence="10">
    <location>
        <begin position="1"/>
        <end position="24"/>
    </location>
</feature>
<dbReference type="EMBL" id="JAJTJA010000004">
    <property type="protein sequence ID" value="KAH8700490.1"/>
    <property type="molecule type" value="Genomic_DNA"/>
</dbReference>
<dbReference type="GO" id="GO:0000272">
    <property type="term" value="P:polysaccharide catabolic process"/>
    <property type="evidence" value="ECO:0007669"/>
    <property type="project" value="UniProtKB-KW"/>
</dbReference>
<evidence type="ECO:0000313" key="14">
    <source>
        <dbReference type="Proteomes" id="UP001201262"/>
    </source>
</evidence>
<dbReference type="GO" id="GO:0052861">
    <property type="term" value="F:endo-1,3(4)-beta-glucanase activity"/>
    <property type="evidence" value="ECO:0007669"/>
    <property type="project" value="InterPro"/>
</dbReference>
<keyword evidence="4" id="KW-0378">Hydrolase</keyword>
<evidence type="ECO:0000256" key="9">
    <source>
        <dbReference type="SAM" id="MobiDB-lite"/>
    </source>
</evidence>
<keyword evidence="10" id="KW-0732">Signal</keyword>
<feature type="domain" description="Glycosyl hydrolase family 81 N-terminal" evidence="11">
    <location>
        <begin position="194"/>
        <end position="521"/>
    </location>
</feature>
<keyword evidence="7" id="KW-0961">Cell wall biogenesis/degradation</keyword>
<evidence type="ECO:0000256" key="2">
    <source>
        <dbReference type="ARBA" id="ARBA00010730"/>
    </source>
</evidence>
<dbReference type="AlphaFoldDB" id="A0AAD4PXW5"/>
<comment type="caution">
    <text evidence="13">The sequence shown here is derived from an EMBL/GenBank/DDBJ whole genome shotgun (WGS) entry which is preliminary data.</text>
</comment>
<dbReference type="Gene3D" id="1.20.5.420">
    <property type="entry name" value="Immunoglobulin FC, subunit C"/>
    <property type="match status" value="1"/>
</dbReference>
<comment type="similarity">
    <text evidence="2">Belongs to the glycosyl hydrolase 81 family.</text>
</comment>
<dbReference type="RefSeq" id="XP_046074196.1">
    <property type="nucleotide sequence ID" value="XM_046213853.1"/>
</dbReference>
<evidence type="ECO:0000256" key="5">
    <source>
        <dbReference type="ARBA" id="ARBA00023277"/>
    </source>
</evidence>
<dbReference type="GeneID" id="70244140"/>
<dbReference type="Gene3D" id="1.10.287.1170">
    <property type="entry name" value="glycoside hydrolase family 81 endo-[beta] glucanase"/>
    <property type="match status" value="1"/>
</dbReference>
<keyword evidence="14" id="KW-1185">Reference proteome</keyword>
<dbReference type="Proteomes" id="UP001201262">
    <property type="component" value="Unassembled WGS sequence"/>
</dbReference>
<dbReference type="Pfam" id="PF17652">
    <property type="entry name" value="Glyco_hydro81C"/>
    <property type="match status" value="1"/>
</dbReference>
<keyword evidence="5" id="KW-0119">Carbohydrate metabolism</keyword>
<evidence type="ECO:0000259" key="12">
    <source>
        <dbReference type="Pfam" id="PF17652"/>
    </source>
</evidence>
<dbReference type="PANTHER" id="PTHR31983:SF0">
    <property type="entry name" value="GLUCAN ENDO-1,3-BETA-D-GLUCOSIDASE 2"/>
    <property type="match status" value="1"/>
</dbReference>
<evidence type="ECO:0000256" key="7">
    <source>
        <dbReference type="ARBA" id="ARBA00023316"/>
    </source>
</evidence>
<dbReference type="EC" id="3.2.1.39" evidence="3"/>
<reference evidence="13" key="1">
    <citation type="submission" date="2021-12" db="EMBL/GenBank/DDBJ databases">
        <title>Convergent genome expansion in fungi linked to evolution of root-endophyte symbiosis.</title>
        <authorList>
            <consortium name="DOE Joint Genome Institute"/>
            <person name="Ke Y.-H."/>
            <person name="Bonito G."/>
            <person name="Liao H.-L."/>
            <person name="Looney B."/>
            <person name="Rojas-Flechas A."/>
            <person name="Nash J."/>
            <person name="Hameed K."/>
            <person name="Schadt C."/>
            <person name="Martin F."/>
            <person name="Crous P.W."/>
            <person name="Miettinen O."/>
            <person name="Magnuson J.K."/>
            <person name="Labbe J."/>
            <person name="Jacobson D."/>
            <person name="Doktycz M.J."/>
            <person name="Veneault-Fourrey C."/>
            <person name="Kuo A."/>
            <person name="Mondo S."/>
            <person name="Calhoun S."/>
            <person name="Riley R."/>
            <person name="Ohm R."/>
            <person name="LaButti K."/>
            <person name="Andreopoulos B."/>
            <person name="Pangilinan J."/>
            <person name="Nolan M."/>
            <person name="Tritt A."/>
            <person name="Clum A."/>
            <person name="Lipzen A."/>
            <person name="Daum C."/>
            <person name="Barry K."/>
            <person name="Grigoriev I.V."/>
            <person name="Vilgalys R."/>
        </authorList>
    </citation>
    <scope>NUCLEOTIDE SEQUENCE</scope>
    <source>
        <strain evidence="13">PMI_201</strain>
    </source>
</reference>
<gene>
    <name evidence="13" type="ORF">BGW36DRAFT_357152</name>
</gene>
<proteinExistence type="inferred from homology"/>
<evidence type="ECO:0000313" key="13">
    <source>
        <dbReference type="EMBL" id="KAH8700490.1"/>
    </source>
</evidence>
<evidence type="ECO:0000256" key="1">
    <source>
        <dbReference type="ARBA" id="ARBA00000382"/>
    </source>
</evidence>